<dbReference type="AlphaFoldDB" id="A0A737MAA6"/>
<dbReference type="InterPro" id="IPR009057">
    <property type="entry name" value="Homeodomain-like_sf"/>
</dbReference>
<evidence type="ECO:0000313" key="4">
    <source>
        <dbReference type="EMBL" id="HAE8244184.1"/>
    </source>
</evidence>
<dbReference type="InterPro" id="IPR002514">
    <property type="entry name" value="Transposase_8"/>
</dbReference>
<evidence type="ECO:0000256" key="2">
    <source>
        <dbReference type="SAM" id="Coils"/>
    </source>
</evidence>
<dbReference type="InterPro" id="IPR036388">
    <property type="entry name" value="WH-like_DNA-bd_sf"/>
</dbReference>
<protein>
    <submittedName>
        <fullName evidence="3">Transposase</fullName>
    </submittedName>
</protein>
<dbReference type="GO" id="GO:0003677">
    <property type="term" value="F:DNA binding"/>
    <property type="evidence" value="ECO:0007669"/>
    <property type="project" value="InterPro"/>
</dbReference>
<dbReference type="Gene3D" id="1.10.10.10">
    <property type="entry name" value="Winged helix-like DNA-binding domain superfamily/Winged helix DNA-binding domain"/>
    <property type="match status" value="1"/>
</dbReference>
<dbReference type="GO" id="GO:0004803">
    <property type="term" value="F:transposase activity"/>
    <property type="evidence" value="ECO:0007669"/>
    <property type="project" value="InterPro"/>
</dbReference>
<dbReference type="EMBL" id="DAATGM010000043">
    <property type="protein sequence ID" value="HAE8244037.1"/>
    <property type="molecule type" value="Genomic_DNA"/>
</dbReference>
<sequence>MPKPITTVEPKVMPDPKLEKRTRRIFTAEYKLSILQQADACKHGELGALLRREKLYSNQLAQWRREFAEQGVAGLQKSVPGPASKNTAEQKRIEQLEKENQRLRRQIEVKDGCLLLQKKALALLDSIEENES</sequence>
<name>A0A737MAA6_SALET</name>
<reference evidence="3" key="2">
    <citation type="submission" date="2018-07" db="EMBL/GenBank/DDBJ databases">
        <authorList>
            <consortium name="NCBI Pathogen Detection Project"/>
        </authorList>
    </citation>
    <scope>NUCLEOTIDE SEQUENCE</scope>
    <source>
        <strain evidence="3">BCW_2665</strain>
    </source>
</reference>
<dbReference type="SUPFAM" id="SSF46689">
    <property type="entry name" value="Homeodomain-like"/>
    <property type="match status" value="1"/>
</dbReference>
<reference evidence="3" key="1">
    <citation type="journal article" date="2018" name="Genome Biol.">
        <title>SKESA: strategic k-mer extension for scrupulous assemblies.</title>
        <authorList>
            <person name="Souvorov A."/>
            <person name="Agarwala R."/>
            <person name="Lipman D.J."/>
        </authorList>
    </citation>
    <scope>NUCLEOTIDE SEQUENCE</scope>
    <source>
        <strain evidence="3">BCW_2665</strain>
    </source>
</reference>
<dbReference type="Pfam" id="PF01527">
    <property type="entry name" value="HTH_Tnp_1"/>
    <property type="match status" value="1"/>
</dbReference>
<dbReference type="GO" id="GO:0006313">
    <property type="term" value="P:DNA transposition"/>
    <property type="evidence" value="ECO:0007669"/>
    <property type="project" value="InterPro"/>
</dbReference>
<evidence type="ECO:0000313" key="3">
    <source>
        <dbReference type="EMBL" id="HAE8244037.1"/>
    </source>
</evidence>
<comment type="similarity">
    <text evidence="1">Belongs to the transposase 8 family.</text>
</comment>
<dbReference type="EMBL" id="DAATGM010000095">
    <property type="protein sequence ID" value="HAE8244184.1"/>
    <property type="molecule type" value="Genomic_DNA"/>
</dbReference>
<feature type="coiled-coil region" evidence="2">
    <location>
        <begin position="86"/>
        <end position="113"/>
    </location>
</feature>
<dbReference type="RefSeq" id="WP_139783518.1">
    <property type="nucleotide sequence ID" value="NZ_MYDL01000039.1"/>
</dbReference>
<keyword evidence="2" id="KW-0175">Coiled coil</keyword>
<gene>
    <name evidence="3" type="ORF">G4174_004934</name>
    <name evidence="4" type="ORF">G4174_005108</name>
</gene>
<comment type="caution">
    <text evidence="3">The sequence shown here is derived from an EMBL/GenBank/DDBJ whole genome shotgun (WGS) entry which is preliminary data.</text>
</comment>
<accession>A0A737MAA6</accession>
<evidence type="ECO:0000256" key="1">
    <source>
        <dbReference type="ARBA" id="ARBA00009964"/>
    </source>
</evidence>
<organism evidence="3">
    <name type="scientific">Salmonella enterica subsp. enterica serovar Concord</name>
    <dbReference type="NCBI Taxonomy" id="483687"/>
    <lineage>
        <taxon>Bacteria</taxon>
        <taxon>Pseudomonadati</taxon>
        <taxon>Pseudomonadota</taxon>
        <taxon>Gammaproteobacteria</taxon>
        <taxon>Enterobacterales</taxon>
        <taxon>Enterobacteriaceae</taxon>
        <taxon>Salmonella</taxon>
    </lineage>
</organism>
<proteinExistence type="inferred from homology"/>